<dbReference type="InterPro" id="IPR050647">
    <property type="entry name" value="Plant_LRR-RLKs"/>
</dbReference>
<dbReference type="Gene3D" id="1.10.510.10">
    <property type="entry name" value="Transferase(Phosphotransferase) domain 1"/>
    <property type="match status" value="1"/>
</dbReference>
<dbReference type="InterPro" id="IPR057244">
    <property type="entry name" value="GAIN_B"/>
</dbReference>
<evidence type="ECO:0000256" key="10">
    <source>
        <dbReference type="SAM" id="Phobius"/>
    </source>
</evidence>
<evidence type="ECO:0000313" key="14">
    <source>
        <dbReference type="Proteomes" id="UP000241769"/>
    </source>
</evidence>
<dbReference type="Proteomes" id="UP000241769">
    <property type="component" value="Unassembled WGS sequence"/>
</dbReference>
<reference evidence="13 14" key="1">
    <citation type="journal article" date="2018" name="Genome Biol. Evol.">
        <title>Multiple Roots of Fruiting Body Formation in Amoebozoa.</title>
        <authorList>
            <person name="Hillmann F."/>
            <person name="Forbes G."/>
            <person name="Novohradska S."/>
            <person name="Ferling I."/>
            <person name="Riege K."/>
            <person name="Groth M."/>
            <person name="Westermann M."/>
            <person name="Marz M."/>
            <person name="Spaller T."/>
            <person name="Winckler T."/>
            <person name="Schaap P."/>
            <person name="Glockner G."/>
        </authorList>
    </citation>
    <scope>NUCLEOTIDE SEQUENCE [LARGE SCALE GENOMIC DNA]</scope>
    <source>
        <strain evidence="13 14">Jena</strain>
    </source>
</reference>
<name>A0A2P6NC95_9EUKA</name>
<comment type="caution">
    <text evidence="13">The sequence shown here is derived from an EMBL/GenBank/DDBJ whole genome shotgun (WGS) entry which is preliminary data.</text>
</comment>
<dbReference type="EMBL" id="MDYQ01000121">
    <property type="protein sequence ID" value="PRP81586.1"/>
    <property type="molecule type" value="Genomic_DNA"/>
</dbReference>
<dbReference type="Pfam" id="PF07714">
    <property type="entry name" value="PK_Tyr_Ser-Thr"/>
    <property type="match status" value="1"/>
</dbReference>
<dbReference type="Pfam" id="PF00560">
    <property type="entry name" value="LRR_1"/>
    <property type="match status" value="2"/>
</dbReference>
<dbReference type="SMART" id="SM00303">
    <property type="entry name" value="GPS"/>
    <property type="match status" value="1"/>
</dbReference>
<keyword evidence="11" id="KW-0732">Signal</keyword>
<dbReference type="Gene3D" id="3.80.10.10">
    <property type="entry name" value="Ribonuclease Inhibitor"/>
    <property type="match status" value="1"/>
</dbReference>
<dbReference type="InterPro" id="IPR001611">
    <property type="entry name" value="Leu-rich_rpt"/>
</dbReference>
<keyword evidence="6" id="KW-0067">ATP-binding</keyword>
<dbReference type="SMART" id="SM00219">
    <property type="entry name" value="TyrKc"/>
    <property type="match status" value="1"/>
</dbReference>
<dbReference type="SUPFAM" id="SSF52058">
    <property type="entry name" value="L domain-like"/>
    <property type="match status" value="1"/>
</dbReference>
<evidence type="ECO:0000256" key="3">
    <source>
        <dbReference type="ARBA" id="ARBA00022692"/>
    </source>
</evidence>
<keyword evidence="13" id="KW-0675">Receptor</keyword>
<comment type="subcellular location">
    <subcellularLocation>
        <location evidence="1">Membrane</location>
    </subcellularLocation>
</comment>
<feature type="chain" id="PRO_5015184609" evidence="11">
    <location>
        <begin position="19"/>
        <end position="751"/>
    </location>
</feature>
<evidence type="ECO:0000256" key="7">
    <source>
        <dbReference type="ARBA" id="ARBA00022989"/>
    </source>
</evidence>
<dbReference type="GO" id="GO:0016020">
    <property type="term" value="C:membrane"/>
    <property type="evidence" value="ECO:0007669"/>
    <property type="project" value="UniProtKB-SubCell"/>
</dbReference>
<accession>A0A2P6NC95</accession>
<keyword evidence="5" id="KW-0547">Nucleotide-binding</keyword>
<proteinExistence type="predicted"/>
<dbReference type="GO" id="GO:0004713">
    <property type="term" value="F:protein tyrosine kinase activity"/>
    <property type="evidence" value="ECO:0007669"/>
    <property type="project" value="InterPro"/>
</dbReference>
<dbReference type="PANTHER" id="PTHR48056">
    <property type="entry name" value="LRR RECEPTOR-LIKE SERINE/THREONINE-PROTEIN KINASE-RELATED"/>
    <property type="match status" value="1"/>
</dbReference>
<dbReference type="InterPro" id="IPR011009">
    <property type="entry name" value="Kinase-like_dom_sf"/>
</dbReference>
<evidence type="ECO:0000256" key="11">
    <source>
        <dbReference type="SAM" id="SignalP"/>
    </source>
</evidence>
<dbReference type="SUPFAM" id="SSF56112">
    <property type="entry name" value="Protein kinase-like (PK-like)"/>
    <property type="match status" value="1"/>
</dbReference>
<evidence type="ECO:0000259" key="12">
    <source>
        <dbReference type="PROSITE" id="PS50221"/>
    </source>
</evidence>
<evidence type="ECO:0000256" key="9">
    <source>
        <dbReference type="ARBA" id="ARBA00023157"/>
    </source>
</evidence>
<dbReference type="InParanoid" id="A0A2P6NC95"/>
<evidence type="ECO:0000256" key="4">
    <source>
        <dbReference type="ARBA" id="ARBA00022737"/>
    </source>
</evidence>
<dbReference type="InterPro" id="IPR020635">
    <property type="entry name" value="Tyr_kinase_cat_dom"/>
</dbReference>
<dbReference type="InterPro" id="IPR000203">
    <property type="entry name" value="GPS"/>
</dbReference>
<evidence type="ECO:0000313" key="13">
    <source>
        <dbReference type="EMBL" id="PRP81586.1"/>
    </source>
</evidence>
<dbReference type="OrthoDB" id="20420at2759"/>
<dbReference type="PROSITE" id="PS50221">
    <property type="entry name" value="GAIN_B"/>
    <property type="match status" value="1"/>
</dbReference>
<gene>
    <name evidence="13" type="ORF">PROFUN_01093</name>
</gene>
<organism evidence="13 14">
    <name type="scientific">Planoprotostelium fungivorum</name>
    <dbReference type="NCBI Taxonomy" id="1890364"/>
    <lineage>
        <taxon>Eukaryota</taxon>
        <taxon>Amoebozoa</taxon>
        <taxon>Evosea</taxon>
        <taxon>Variosea</taxon>
        <taxon>Cavosteliida</taxon>
        <taxon>Cavosteliaceae</taxon>
        <taxon>Planoprotostelium</taxon>
    </lineage>
</organism>
<keyword evidence="7 10" id="KW-1133">Transmembrane helix</keyword>
<keyword evidence="3 10" id="KW-0812">Transmembrane</keyword>
<feature type="transmembrane region" description="Helical" evidence="10">
    <location>
        <begin position="472"/>
        <end position="497"/>
    </location>
</feature>
<keyword evidence="8 10" id="KW-0472">Membrane</keyword>
<dbReference type="GO" id="GO:0005524">
    <property type="term" value="F:ATP binding"/>
    <property type="evidence" value="ECO:0007669"/>
    <property type="project" value="UniProtKB-KW"/>
</dbReference>
<dbReference type="InterPro" id="IPR001245">
    <property type="entry name" value="Ser-Thr/Tyr_kinase_cat_dom"/>
</dbReference>
<keyword evidence="4" id="KW-0677">Repeat</keyword>
<dbReference type="PANTHER" id="PTHR48056:SF81">
    <property type="entry name" value="RECEPTOR PROTEIN-TYROSINE KINASE CEPR1"/>
    <property type="match status" value="1"/>
</dbReference>
<sequence>MHPLTSAVILYLCLGCNTLELQTYQWLVDVYQQLGQNYTVQYGGMNNRLICSTFPGLNCGQGLNPGEEWPTGISLNRPLNGSINPSIGNLVNLTTLHLESNISGSLPSSFTNLTRLQTLNISHNRFNGSILSILTNMTSLREIILDGNPLNTNIPPQLFQLPHLTYLSMSDCQLTGTIFQSNLLHNALTTNNITTLLLKNNSLRGTIYVENSALDASYNLFTSVVFSSHLTLSQCDLSHNNFPCYLREVHNCTVTPTVCNVADVLNGLYDRSTRLDVTEAEILLENITRSSMVPQLVSAVTSVLLRDQNSFNLRTKDVNLTVTTYNTSQSTAAINLSLNEISVNFPDIVAGNETAVSFSLSSLSYNAFGSIDSGQIYSPVVGVSLYDSQGEEKSVENTTQSINITIPFDSIPYSYAPTCLHWIEEDRVWSKNGCNSTLSDSRHVICHCNHLTNFSVGAEPSNVSKKNDDTRLIIIITTCVGGGILFISIGVVAYLVVRRKRYEEVTKGREMYHLSTQLSSDHVITDDVIYSSPRTVIHRARYQNTPVVVRKSKESSTTTNQISIVQRLHHPNIVQYFGYYIDAEEEACTILEYCPSGLYIEHFERGRVELTPLQMIQICMDVSSAMVYLDDIHMLLDELSIATVLVKCADKDYISKLNGFHISAGGKDKNDVKQLGLFMWEVQHQRLSHKDDQRWSSDVYTDIATQCLEGDIHKYREANDRLKQLYLESASTKERKNRLPSGLDNVYVEST</sequence>
<feature type="signal peptide" evidence="11">
    <location>
        <begin position="1"/>
        <end position="18"/>
    </location>
</feature>
<dbReference type="Gene3D" id="2.60.220.50">
    <property type="match status" value="1"/>
</dbReference>
<dbReference type="CDD" id="cd12087">
    <property type="entry name" value="TM_EGFR-like"/>
    <property type="match status" value="1"/>
</dbReference>
<dbReference type="InterPro" id="IPR032675">
    <property type="entry name" value="LRR_dom_sf"/>
</dbReference>
<evidence type="ECO:0000256" key="8">
    <source>
        <dbReference type="ARBA" id="ARBA00023136"/>
    </source>
</evidence>
<evidence type="ECO:0000256" key="2">
    <source>
        <dbReference type="ARBA" id="ARBA00022614"/>
    </source>
</evidence>
<dbReference type="InterPro" id="IPR046338">
    <property type="entry name" value="GAIN_dom_sf"/>
</dbReference>
<protein>
    <submittedName>
        <fullName evidence="13">Receptor-like protein 12-like</fullName>
    </submittedName>
</protein>
<evidence type="ECO:0000256" key="1">
    <source>
        <dbReference type="ARBA" id="ARBA00004370"/>
    </source>
</evidence>
<dbReference type="Pfam" id="PF01825">
    <property type="entry name" value="GPS"/>
    <property type="match status" value="1"/>
</dbReference>
<dbReference type="FunFam" id="3.80.10.10:FF:000041">
    <property type="entry name" value="LRR receptor-like serine/threonine-protein kinase ERECTA"/>
    <property type="match status" value="1"/>
</dbReference>
<keyword evidence="2" id="KW-0433">Leucine-rich repeat</keyword>
<evidence type="ECO:0000256" key="5">
    <source>
        <dbReference type="ARBA" id="ARBA00022741"/>
    </source>
</evidence>
<keyword evidence="9" id="KW-1015">Disulfide bond</keyword>
<evidence type="ECO:0000256" key="6">
    <source>
        <dbReference type="ARBA" id="ARBA00022840"/>
    </source>
</evidence>
<feature type="domain" description="GAIN-B" evidence="12">
    <location>
        <begin position="309"/>
        <end position="464"/>
    </location>
</feature>
<dbReference type="AlphaFoldDB" id="A0A2P6NC95"/>
<keyword evidence="14" id="KW-1185">Reference proteome</keyword>